<dbReference type="PANTHER" id="PTHR20855:SF129">
    <property type="entry name" value="HEMOLYSIN-3 HOMOLOG"/>
    <property type="match status" value="1"/>
</dbReference>
<keyword evidence="9" id="KW-1185">Reference proteome</keyword>
<dbReference type="EMBL" id="CP013118">
    <property type="protein sequence ID" value="ALO16973.1"/>
    <property type="molecule type" value="Genomic_DNA"/>
</dbReference>
<keyword evidence="3 7" id="KW-0812">Transmembrane</keyword>
<feature type="binding site" evidence="6">
    <location>
        <position position="210"/>
    </location>
    <ligand>
        <name>Zn(2+)</name>
        <dbReference type="ChEBI" id="CHEBI:29105"/>
    </ligand>
</feature>
<evidence type="ECO:0000256" key="3">
    <source>
        <dbReference type="ARBA" id="ARBA00022692"/>
    </source>
</evidence>
<feature type="binding site" evidence="6">
    <location>
        <position position="84"/>
    </location>
    <ligand>
        <name>Zn(2+)</name>
        <dbReference type="ChEBI" id="CHEBI:29105"/>
    </ligand>
</feature>
<feature type="transmembrane region" description="Helical" evidence="7">
    <location>
        <begin position="182"/>
        <end position="201"/>
    </location>
</feature>
<dbReference type="Pfam" id="PF03006">
    <property type="entry name" value="HlyIII"/>
    <property type="match status" value="1"/>
</dbReference>
<sequence length="235" mass="26343">MRNHCNFTLNQIFDMPEKTIAGRFSKKEEQANAISHGIGTILAITGLVFMVIVALKYGTVRGIASASVYGTTLVLLYFSSTLNHSLKVGKAKDFFHNFDQVAIYLLIAGTYTPIALVGLHGDWGWTLFGLQWGFAFAGIIVKVFLPNKFEKGVNIFYIISYIIMGWMLLFFLQPIFRNIPTMGVVFLLIGGACYTLGTVFFKMEKLPYHHLIWHLFVITGSVMHALAVLFYVLPA</sequence>
<comment type="similarity">
    <text evidence="2">Belongs to the UPF0073 (Hly-III) family.</text>
</comment>
<feature type="transmembrane region" description="Helical" evidence="7">
    <location>
        <begin position="157"/>
        <end position="176"/>
    </location>
</feature>
<dbReference type="NCBIfam" id="TIGR01065">
    <property type="entry name" value="hlyIII"/>
    <property type="match status" value="1"/>
</dbReference>
<evidence type="ECO:0000256" key="2">
    <source>
        <dbReference type="ARBA" id="ARBA00008488"/>
    </source>
</evidence>
<evidence type="ECO:0000256" key="1">
    <source>
        <dbReference type="ARBA" id="ARBA00004127"/>
    </source>
</evidence>
<keyword evidence="6" id="KW-0479">Metal-binding</keyword>
<name>A0A0S2I476_9BACT</name>
<feature type="transmembrane region" description="Helical" evidence="7">
    <location>
        <begin position="33"/>
        <end position="55"/>
    </location>
</feature>
<evidence type="ECO:0000256" key="7">
    <source>
        <dbReference type="SAM" id="Phobius"/>
    </source>
</evidence>
<proteinExistence type="inferred from homology"/>
<dbReference type="AlphaFoldDB" id="A0A0S2I476"/>
<dbReference type="InterPro" id="IPR005744">
    <property type="entry name" value="Hy-lIII"/>
</dbReference>
<evidence type="ECO:0000313" key="8">
    <source>
        <dbReference type="EMBL" id="ALO16973.1"/>
    </source>
</evidence>
<dbReference type="GO" id="GO:0140911">
    <property type="term" value="F:pore-forming activity"/>
    <property type="evidence" value="ECO:0007669"/>
    <property type="project" value="InterPro"/>
</dbReference>
<feature type="transmembrane region" description="Helical" evidence="7">
    <location>
        <begin position="125"/>
        <end position="145"/>
    </location>
</feature>
<dbReference type="PANTHER" id="PTHR20855">
    <property type="entry name" value="ADIPOR/PROGESTIN RECEPTOR-RELATED"/>
    <property type="match status" value="1"/>
</dbReference>
<dbReference type="KEGG" id="blq:L21SP5_03360"/>
<dbReference type="InterPro" id="IPR004254">
    <property type="entry name" value="AdipoR/HlyIII-related"/>
</dbReference>
<gene>
    <name evidence="8" type="ORF">L21SP5_03360</name>
</gene>
<keyword evidence="5 7" id="KW-0472">Membrane</keyword>
<dbReference type="GO" id="GO:0016020">
    <property type="term" value="C:membrane"/>
    <property type="evidence" value="ECO:0007669"/>
    <property type="project" value="InterPro"/>
</dbReference>
<dbReference type="PATRIC" id="fig|1307839.3.peg.3532"/>
<reference evidence="8 9" key="1">
    <citation type="submission" date="2015-11" db="EMBL/GenBank/DDBJ databases">
        <title>Description and complete genome sequence of a novel strain predominating in hypersaline microbial mats and representing a new family of the Bacteriodetes phylum.</title>
        <authorList>
            <person name="Spring S."/>
            <person name="Bunk B."/>
            <person name="Sproer C."/>
            <person name="Klenk H.-P."/>
        </authorList>
    </citation>
    <scope>NUCLEOTIDE SEQUENCE [LARGE SCALE GENOMIC DNA]</scope>
    <source>
        <strain evidence="8 9">L21-Spi-D4</strain>
    </source>
</reference>
<evidence type="ECO:0000256" key="5">
    <source>
        <dbReference type="ARBA" id="ARBA00023136"/>
    </source>
</evidence>
<keyword evidence="4 7" id="KW-1133">Transmembrane helix</keyword>
<feature type="transmembrane region" description="Helical" evidence="7">
    <location>
        <begin position="101"/>
        <end position="119"/>
    </location>
</feature>
<dbReference type="GO" id="GO:0012505">
    <property type="term" value="C:endomembrane system"/>
    <property type="evidence" value="ECO:0007669"/>
    <property type="project" value="UniProtKB-SubCell"/>
</dbReference>
<feature type="transmembrane region" description="Helical" evidence="7">
    <location>
        <begin position="61"/>
        <end position="80"/>
    </location>
</feature>
<evidence type="ECO:0000256" key="6">
    <source>
        <dbReference type="PIRSR" id="PIRSR604254-1"/>
    </source>
</evidence>
<evidence type="ECO:0000313" key="9">
    <source>
        <dbReference type="Proteomes" id="UP000064893"/>
    </source>
</evidence>
<comment type="subcellular location">
    <subcellularLocation>
        <location evidence="1">Endomembrane system</location>
        <topology evidence="1">Multi-pass membrane protein</topology>
    </subcellularLocation>
</comment>
<dbReference type="STRING" id="1307839.L21SP5_03360"/>
<dbReference type="Proteomes" id="UP000064893">
    <property type="component" value="Chromosome"/>
</dbReference>
<accession>A0A0S2I476</accession>
<evidence type="ECO:0000256" key="4">
    <source>
        <dbReference type="ARBA" id="ARBA00022989"/>
    </source>
</evidence>
<organism evidence="8 9">
    <name type="scientific">Salinivirga cyanobacteriivorans</name>
    <dbReference type="NCBI Taxonomy" id="1307839"/>
    <lineage>
        <taxon>Bacteria</taxon>
        <taxon>Pseudomonadati</taxon>
        <taxon>Bacteroidota</taxon>
        <taxon>Bacteroidia</taxon>
        <taxon>Bacteroidales</taxon>
        <taxon>Salinivirgaceae</taxon>
        <taxon>Salinivirga</taxon>
    </lineage>
</organism>
<dbReference type="GO" id="GO:0046872">
    <property type="term" value="F:metal ion binding"/>
    <property type="evidence" value="ECO:0007669"/>
    <property type="project" value="UniProtKB-KW"/>
</dbReference>
<protein>
    <submittedName>
        <fullName evidence="8">Hemolysin</fullName>
    </submittedName>
</protein>
<keyword evidence="6" id="KW-0862">Zinc</keyword>
<feature type="binding site" evidence="6">
    <location>
        <position position="214"/>
    </location>
    <ligand>
        <name>Zn(2+)</name>
        <dbReference type="ChEBI" id="CHEBI:29105"/>
    </ligand>
</feature>
<feature type="transmembrane region" description="Helical" evidence="7">
    <location>
        <begin position="213"/>
        <end position="233"/>
    </location>
</feature>